<dbReference type="InterPro" id="IPR035986">
    <property type="entry name" value="PKD_dom_sf"/>
</dbReference>
<dbReference type="AlphaFoldDB" id="A0A8K0KUA8"/>
<protein>
    <recommendedName>
        <fullName evidence="6">PKD/Chitinase domain-containing protein</fullName>
    </recommendedName>
</protein>
<proteinExistence type="predicted"/>
<evidence type="ECO:0000256" key="3">
    <source>
        <dbReference type="ARBA" id="ARBA00022989"/>
    </source>
</evidence>
<evidence type="ECO:0000259" key="6">
    <source>
        <dbReference type="SMART" id="SM00089"/>
    </source>
</evidence>
<dbReference type="InterPro" id="IPR022409">
    <property type="entry name" value="PKD/Chitinase_dom"/>
</dbReference>
<dbReference type="EMBL" id="KZ310195">
    <property type="protein sequence ID" value="KAG8239891.1"/>
    <property type="molecule type" value="Genomic_DNA"/>
</dbReference>
<keyword evidence="8" id="KW-1185">Reference proteome</keyword>
<reference evidence="7" key="2">
    <citation type="submission" date="2017-10" db="EMBL/GenBank/DDBJ databases">
        <title>Ladona fulva Genome sequencing and assembly.</title>
        <authorList>
            <person name="Murali S."/>
            <person name="Richards S."/>
            <person name="Bandaranaike D."/>
            <person name="Bellair M."/>
            <person name="Blankenburg K."/>
            <person name="Chao H."/>
            <person name="Dinh H."/>
            <person name="Doddapaneni H."/>
            <person name="Dugan-Rocha S."/>
            <person name="Elkadiri S."/>
            <person name="Gnanaolivu R."/>
            <person name="Hernandez B."/>
            <person name="Skinner E."/>
            <person name="Javaid M."/>
            <person name="Lee S."/>
            <person name="Li M."/>
            <person name="Ming W."/>
            <person name="Munidasa M."/>
            <person name="Muniz J."/>
            <person name="Nguyen L."/>
            <person name="Hughes D."/>
            <person name="Osuji N."/>
            <person name="Pu L.-L."/>
            <person name="Puazo M."/>
            <person name="Qu C."/>
            <person name="Quiroz J."/>
            <person name="Raj R."/>
            <person name="Weissenberger G."/>
            <person name="Xin Y."/>
            <person name="Zou X."/>
            <person name="Han Y."/>
            <person name="Worley K."/>
            <person name="Muzny D."/>
            <person name="Gibbs R."/>
        </authorList>
    </citation>
    <scope>NUCLEOTIDE SEQUENCE</scope>
    <source>
        <strain evidence="7">Sampled in the wild</strain>
    </source>
</reference>
<dbReference type="Proteomes" id="UP000792457">
    <property type="component" value="Unassembled WGS sequence"/>
</dbReference>
<evidence type="ECO:0000256" key="4">
    <source>
        <dbReference type="ARBA" id="ARBA00023136"/>
    </source>
</evidence>
<dbReference type="GO" id="GO:0016020">
    <property type="term" value="C:membrane"/>
    <property type="evidence" value="ECO:0007669"/>
    <property type="project" value="UniProtKB-SubCell"/>
</dbReference>
<dbReference type="CDD" id="cd00146">
    <property type="entry name" value="PKD"/>
    <property type="match status" value="1"/>
</dbReference>
<feature type="non-terminal residue" evidence="7">
    <location>
        <position position="1"/>
    </location>
</feature>
<dbReference type="Pfam" id="PF22352">
    <property type="entry name" value="K319L-like_PKD"/>
    <property type="match status" value="1"/>
</dbReference>
<dbReference type="OrthoDB" id="536372at2759"/>
<organism evidence="7 8">
    <name type="scientific">Ladona fulva</name>
    <name type="common">Scarce chaser dragonfly</name>
    <name type="synonym">Libellula fulva</name>
    <dbReference type="NCBI Taxonomy" id="123851"/>
    <lineage>
        <taxon>Eukaryota</taxon>
        <taxon>Metazoa</taxon>
        <taxon>Ecdysozoa</taxon>
        <taxon>Arthropoda</taxon>
        <taxon>Hexapoda</taxon>
        <taxon>Insecta</taxon>
        <taxon>Pterygota</taxon>
        <taxon>Palaeoptera</taxon>
        <taxon>Odonata</taxon>
        <taxon>Epiprocta</taxon>
        <taxon>Anisoptera</taxon>
        <taxon>Libelluloidea</taxon>
        <taxon>Libellulidae</taxon>
        <taxon>Ladona</taxon>
    </lineage>
</organism>
<comment type="caution">
    <text evidence="7">The sequence shown here is derived from an EMBL/GenBank/DDBJ whole genome shotgun (WGS) entry which is preliminary data.</text>
</comment>
<sequence length="123" mass="13598">MTVVDSDGAESSAVGKVKVVKERDYPPEANAGQDVIVYLPHNAVILQGNRSTDDRGIVSWEWTKRPGDKAVDMQNTRTPFLQLSNLEEGMYTFVLRVWDNSGQNSSAEVHVFVKPPTNEPPIG</sequence>
<keyword evidence="2" id="KW-0812">Transmembrane</keyword>
<evidence type="ECO:0000313" key="7">
    <source>
        <dbReference type="EMBL" id="KAG8239891.1"/>
    </source>
</evidence>
<evidence type="ECO:0000313" key="8">
    <source>
        <dbReference type="Proteomes" id="UP000792457"/>
    </source>
</evidence>
<feature type="domain" description="PKD/Chitinase" evidence="6">
    <location>
        <begin position="32"/>
        <end position="116"/>
    </location>
</feature>
<dbReference type="GO" id="GO:0001764">
    <property type="term" value="P:neuron migration"/>
    <property type="evidence" value="ECO:0007669"/>
    <property type="project" value="TreeGrafter"/>
</dbReference>
<dbReference type="FunFam" id="2.60.40.10:FF:000061">
    <property type="entry name" value="Dyslexia-associated protein KIAA0319 homolog"/>
    <property type="match status" value="1"/>
</dbReference>
<dbReference type="SUPFAM" id="SSF49299">
    <property type="entry name" value="PKD domain"/>
    <property type="match status" value="1"/>
</dbReference>
<evidence type="ECO:0000256" key="5">
    <source>
        <dbReference type="ARBA" id="ARBA00023180"/>
    </source>
</evidence>
<dbReference type="SMART" id="SM00089">
    <property type="entry name" value="PKD"/>
    <property type="match status" value="1"/>
</dbReference>
<gene>
    <name evidence="7" type="ORF">J437_LFUL019482</name>
</gene>
<reference evidence="7" key="1">
    <citation type="submission" date="2013-04" db="EMBL/GenBank/DDBJ databases">
        <authorList>
            <person name="Qu J."/>
            <person name="Murali S.C."/>
            <person name="Bandaranaike D."/>
            <person name="Bellair M."/>
            <person name="Blankenburg K."/>
            <person name="Chao H."/>
            <person name="Dinh H."/>
            <person name="Doddapaneni H."/>
            <person name="Downs B."/>
            <person name="Dugan-Rocha S."/>
            <person name="Elkadiri S."/>
            <person name="Gnanaolivu R.D."/>
            <person name="Hernandez B."/>
            <person name="Javaid M."/>
            <person name="Jayaseelan J.C."/>
            <person name="Lee S."/>
            <person name="Li M."/>
            <person name="Ming W."/>
            <person name="Munidasa M."/>
            <person name="Muniz J."/>
            <person name="Nguyen L."/>
            <person name="Ongeri F."/>
            <person name="Osuji N."/>
            <person name="Pu L.-L."/>
            <person name="Puazo M."/>
            <person name="Qu C."/>
            <person name="Quiroz J."/>
            <person name="Raj R."/>
            <person name="Weissenberger G."/>
            <person name="Xin Y."/>
            <person name="Zou X."/>
            <person name="Han Y."/>
            <person name="Richards S."/>
            <person name="Worley K."/>
            <person name="Muzny D."/>
            <person name="Gibbs R."/>
        </authorList>
    </citation>
    <scope>NUCLEOTIDE SEQUENCE</scope>
    <source>
        <strain evidence="7">Sampled in the wild</strain>
    </source>
</reference>
<accession>A0A8K0KUA8</accession>
<keyword evidence="5" id="KW-0325">Glycoprotein</keyword>
<evidence type="ECO:0000256" key="2">
    <source>
        <dbReference type="ARBA" id="ARBA00022692"/>
    </source>
</evidence>
<keyword evidence="4" id="KW-0472">Membrane</keyword>
<dbReference type="Gene3D" id="2.60.40.10">
    <property type="entry name" value="Immunoglobulins"/>
    <property type="match status" value="1"/>
</dbReference>
<dbReference type="PANTHER" id="PTHR46182:SF2">
    <property type="entry name" value="FI19480P1"/>
    <property type="match status" value="1"/>
</dbReference>
<comment type="subcellular location">
    <subcellularLocation>
        <location evidence="1">Membrane</location>
    </subcellularLocation>
</comment>
<dbReference type="PANTHER" id="PTHR46182">
    <property type="entry name" value="FI19480P1"/>
    <property type="match status" value="1"/>
</dbReference>
<name>A0A8K0KUA8_LADFU</name>
<keyword evidence="3" id="KW-1133">Transmembrane helix</keyword>
<dbReference type="InterPro" id="IPR029865">
    <property type="entry name" value="KIAA0319-like"/>
</dbReference>
<dbReference type="InterPro" id="IPR013783">
    <property type="entry name" value="Ig-like_fold"/>
</dbReference>
<evidence type="ECO:0000256" key="1">
    <source>
        <dbReference type="ARBA" id="ARBA00004370"/>
    </source>
</evidence>
<dbReference type="GO" id="GO:0031410">
    <property type="term" value="C:cytoplasmic vesicle"/>
    <property type="evidence" value="ECO:0007669"/>
    <property type="project" value="TreeGrafter"/>
</dbReference>